<dbReference type="GO" id="GO:0061630">
    <property type="term" value="F:ubiquitin protein ligase activity"/>
    <property type="evidence" value="ECO:0007669"/>
    <property type="project" value="UniProtKB-EC"/>
</dbReference>
<comment type="pathway">
    <text evidence="3">Protein modification; protein ubiquitination.</text>
</comment>
<dbReference type="Pfam" id="PF21206">
    <property type="entry name" value="Roquin_1_2-like_ROQ"/>
    <property type="match status" value="1"/>
</dbReference>
<dbReference type="Ensembl" id="ENSONIT00000012534.2">
    <property type="protein sequence ID" value="ENSONIP00000012525.2"/>
    <property type="gene ID" value="ENSONIG00000009961.2"/>
</dbReference>
<evidence type="ECO:0000259" key="13">
    <source>
        <dbReference type="PROSITE" id="PS50089"/>
    </source>
</evidence>
<dbReference type="GO" id="GO:0000209">
    <property type="term" value="P:protein polyubiquitination"/>
    <property type="evidence" value="ECO:0007669"/>
    <property type="project" value="TreeGrafter"/>
</dbReference>
<comment type="subcellular location">
    <subcellularLocation>
        <location evidence="2">Cytoplasm</location>
        <location evidence="2">P-body</location>
    </subcellularLocation>
</comment>
<evidence type="ECO:0000256" key="10">
    <source>
        <dbReference type="ARBA" id="ARBA00022884"/>
    </source>
</evidence>
<dbReference type="SMART" id="SM00184">
    <property type="entry name" value="RING"/>
    <property type="match status" value="1"/>
</dbReference>
<dbReference type="CDD" id="cd16781">
    <property type="entry name" value="mRING-HC-C3HC3D_Roquin1"/>
    <property type="match status" value="1"/>
</dbReference>
<dbReference type="GO" id="GO:0000932">
    <property type="term" value="C:P-body"/>
    <property type="evidence" value="ECO:0007669"/>
    <property type="project" value="UniProtKB-SubCell"/>
</dbReference>
<dbReference type="GO" id="GO:0010494">
    <property type="term" value="C:cytoplasmic stress granule"/>
    <property type="evidence" value="ECO:0007669"/>
    <property type="project" value="TreeGrafter"/>
</dbReference>
<dbReference type="AlphaFoldDB" id="I3JUI0"/>
<evidence type="ECO:0000256" key="9">
    <source>
        <dbReference type="ARBA" id="ARBA00022833"/>
    </source>
</evidence>
<dbReference type="InterPro" id="IPR041523">
    <property type="entry name" value="ROQ_II"/>
</dbReference>
<evidence type="ECO:0000256" key="2">
    <source>
        <dbReference type="ARBA" id="ARBA00004201"/>
    </source>
</evidence>
<dbReference type="GO" id="GO:0003725">
    <property type="term" value="F:double-stranded RNA binding"/>
    <property type="evidence" value="ECO:0007669"/>
    <property type="project" value="TreeGrafter"/>
</dbReference>
<evidence type="ECO:0000256" key="1">
    <source>
        <dbReference type="ARBA" id="ARBA00000900"/>
    </source>
</evidence>
<dbReference type="SUPFAM" id="SSF57850">
    <property type="entry name" value="RING/U-box"/>
    <property type="match status" value="1"/>
</dbReference>
<dbReference type="InterPro" id="IPR048575">
    <property type="entry name" value="Roquin_1_2-like_ROQ"/>
</dbReference>
<dbReference type="InterPro" id="IPR013083">
    <property type="entry name" value="Znf_RING/FYVE/PHD"/>
</dbReference>
<feature type="zinc finger region" description="C3H1-type" evidence="11">
    <location>
        <begin position="413"/>
        <end position="441"/>
    </location>
</feature>
<dbReference type="SMART" id="SM00356">
    <property type="entry name" value="ZnF_C3H1"/>
    <property type="match status" value="1"/>
</dbReference>
<feature type="region of interest" description="Disordered" evidence="12">
    <location>
        <begin position="979"/>
        <end position="1004"/>
    </location>
</feature>
<dbReference type="InterPro" id="IPR027370">
    <property type="entry name" value="Znf-RING_euk"/>
</dbReference>
<dbReference type="GO" id="GO:0035613">
    <property type="term" value="F:RNA stem-loop binding"/>
    <property type="evidence" value="ECO:0007669"/>
    <property type="project" value="TreeGrafter"/>
</dbReference>
<feature type="domain" description="RING-type" evidence="13">
    <location>
        <begin position="14"/>
        <end position="54"/>
    </location>
</feature>
<feature type="region of interest" description="Disordered" evidence="12">
    <location>
        <begin position="865"/>
        <end position="884"/>
    </location>
</feature>
<dbReference type="FunFam" id="3.30.40.10:FF:000047">
    <property type="entry name" value="Roquin-2 isoform 1"/>
    <property type="match status" value="1"/>
</dbReference>
<feature type="compositionally biased region" description="Pro residues" evidence="12">
    <location>
        <begin position="617"/>
        <end position="636"/>
    </location>
</feature>
<comment type="catalytic activity">
    <reaction evidence="1">
        <text>S-ubiquitinyl-[E2 ubiquitin-conjugating enzyme]-L-cysteine + [acceptor protein]-L-lysine = [E2 ubiquitin-conjugating enzyme]-L-cysteine + N(6)-ubiquitinyl-[acceptor protein]-L-lysine.</text>
        <dbReference type="EC" id="2.3.2.27"/>
    </reaction>
</comment>
<reference evidence="16" key="1">
    <citation type="submission" date="2012-01" db="EMBL/GenBank/DDBJ databases">
        <title>The Genome Sequence of Oreochromis niloticus (Nile Tilapia).</title>
        <authorList>
            <consortium name="Broad Institute Genome Assembly Team"/>
            <consortium name="Broad Institute Sequencing Platform"/>
            <person name="Di Palma F."/>
            <person name="Johnson J."/>
            <person name="Lander E.S."/>
            <person name="Lindblad-Toh K."/>
        </authorList>
    </citation>
    <scope>NUCLEOTIDE SEQUENCE [LARGE SCALE GENOMIC DNA]</scope>
</reference>
<evidence type="ECO:0000256" key="3">
    <source>
        <dbReference type="ARBA" id="ARBA00004906"/>
    </source>
</evidence>
<evidence type="ECO:0000256" key="12">
    <source>
        <dbReference type="SAM" id="MobiDB-lite"/>
    </source>
</evidence>
<keyword evidence="16" id="KW-1185">Reference proteome</keyword>
<gene>
    <name evidence="15" type="primary">RC3H1</name>
    <name evidence="15" type="synonym">rc3h1b</name>
</gene>
<feature type="compositionally biased region" description="Pro residues" evidence="12">
    <location>
        <begin position="667"/>
        <end position="681"/>
    </location>
</feature>
<evidence type="ECO:0000256" key="11">
    <source>
        <dbReference type="PROSITE-ProRule" id="PRU00723"/>
    </source>
</evidence>
<dbReference type="Pfam" id="PF13445">
    <property type="entry name" value="zf-RING_UBOX"/>
    <property type="match status" value="1"/>
</dbReference>
<dbReference type="GO" id="GO:0003729">
    <property type="term" value="F:mRNA binding"/>
    <property type="evidence" value="ECO:0007669"/>
    <property type="project" value="TreeGrafter"/>
</dbReference>
<feature type="compositionally biased region" description="Low complexity" evidence="12">
    <location>
        <begin position="982"/>
        <end position="994"/>
    </location>
</feature>
<dbReference type="PANTHER" id="PTHR13139">
    <property type="entry name" value="RING FINGER AND CCCH-TYPE ZINC FINGER DOMAIN-CONTAINING PROTEIN"/>
    <property type="match status" value="1"/>
</dbReference>
<dbReference type="GO" id="GO:0006511">
    <property type="term" value="P:ubiquitin-dependent protein catabolic process"/>
    <property type="evidence" value="ECO:0007669"/>
    <property type="project" value="TreeGrafter"/>
</dbReference>
<proteinExistence type="predicted"/>
<keyword evidence="5" id="KW-0963">Cytoplasm</keyword>
<dbReference type="Gene3D" id="3.30.40.10">
    <property type="entry name" value="Zinc/RING finger domain, C3HC4 (zinc finger)"/>
    <property type="match status" value="1"/>
</dbReference>
<evidence type="ECO:0000256" key="6">
    <source>
        <dbReference type="ARBA" id="ARBA00022679"/>
    </source>
</evidence>
<dbReference type="EC" id="2.3.2.27" evidence="4"/>
<keyword evidence="6" id="KW-0808">Transferase</keyword>
<sequence>MPVQAPQWTEFLLCPICTQTFEETVRRPISLGCGHTVCKMCLNKLHRKACPFDQTAISTDIEQLPVNTALLQLVGGQVPKAQPVALITSPEDSQHYEEARQCVEELALYLKPLSNTRGVGLSSTAQSMLSRPMQRKLVTLVHCQLVEEEGRVRAMRAARSLGERTVTELILQHQNPQQLSSNLWAAVRARGCQFLGPAMQEEALKLVLLALEDGSALSRKVLVLFVVQRLEPRFPQASKTSIGHVVQLLYRASCFKVTKRDEDSSLMQLKEEFRTYEALRREHDSQIVQIAMEGGLRIAPDQWSSLLYGDQSHKSHMQSIIDKLQTPASFAQSVQELTIALQRTGDPANLNRLRPHLELLANIDPSPDAPPPTWEQLEKGLVAVKTVVHGLVDFIQNHSKKGADPQQPPQHSKYKTYMCRDMKQKGGCPRGASCTFAHSQEELEKYRKMNKRLAARLPGSGGLLSDDPLDVAVTRKPSPLANGTGGSSLPTLIARGTDPVSYELPRKSVKMDGGSPSAPGSPPDMLEKYLTMWVYSCSLDKRGMTMPPHPLAHSRISAENLPVVPRGSPVYPQQQLAEMYGDTRAPPSASQYEPQPYSAGYPYQQPPQYVPRDYIRNPPPHSESGPPYPDPYPGYPPERTYQAPHSGQQFSYPHPSHYDRGRHMPYSGPPPPPQPYVPPPSTGHSNSVYHPEPSTRDRYAADGYYPPGAQPMNMRPYVRGPSCSGPQASLDYLHRRRQELLSQLEERKVISPPPFAASPTLTHPFPNDYPPDVSGEVKLANYPGQYSPWSCETIGSYIGTKDPKPKDVMVGPPVEMMNVDAKDLREPSLEAPRKGTEVKDDDPIIPFGTLPTVSRFGAISRTSKTGYQTTGPVQAMASTPQNPNSKHMAMPEYTYGSHGGWGGTSYPTHQNASSSQGHFSDRSYFFCRCSLPMAASDREQLKIELQQVNQQISQQTQMHSMEAASNSLLLQREASALATHPGQGQAAVASQQQQPKWPSGGASATAVSSEQLSLELHQVEKEIGKRTREMAMVGVVAKSAVGGSMLSLTNKASALSLCSDPGVTGSEMQKNGVVHSCS</sequence>
<evidence type="ECO:0000313" key="15">
    <source>
        <dbReference type="Ensembl" id="ENSONIP00000012525.2"/>
    </source>
</evidence>
<organism evidence="15 16">
    <name type="scientific">Oreochromis niloticus</name>
    <name type="common">Nile tilapia</name>
    <name type="synonym">Tilapia nilotica</name>
    <dbReference type="NCBI Taxonomy" id="8128"/>
    <lineage>
        <taxon>Eukaryota</taxon>
        <taxon>Metazoa</taxon>
        <taxon>Chordata</taxon>
        <taxon>Craniata</taxon>
        <taxon>Vertebrata</taxon>
        <taxon>Euteleostomi</taxon>
        <taxon>Actinopterygii</taxon>
        <taxon>Neopterygii</taxon>
        <taxon>Teleostei</taxon>
        <taxon>Neoteleostei</taxon>
        <taxon>Acanthomorphata</taxon>
        <taxon>Ovalentaria</taxon>
        <taxon>Cichlomorphae</taxon>
        <taxon>Cichliformes</taxon>
        <taxon>Cichlidae</taxon>
        <taxon>African cichlids</taxon>
        <taxon>Pseudocrenilabrinae</taxon>
        <taxon>Oreochromini</taxon>
        <taxon>Oreochromis</taxon>
    </lineage>
</organism>
<keyword evidence="8 11" id="KW-0863">Zinc-finger</keyword>
<dbReference type="Proteomes" id="UP000005207">
    <property type="component" value="Linkage group LG18"/>
</dbReference>
<dbReference type="GeneTree" id="ENSGT00940000157143"/>
<dbReference type="GO" id="GO:0000288">
    <property type="term" value="P:nuclear-transcribed mRNA catabolic process, deadenylation-dependent decay"/>
    <property type="evidence" value="ECO:0007669"/>
    <property type="project" value="TreeGrafter"/>
</dbReference>
<keyword evidence="9 11" id="KW-0862">Zinc</keyword>
<dbReference type="Gene3D" id="4.10.1000.10">
    <property type="entry name" value="Zinc finger, CCCH-type"/>
    <property type="match status" value="1"/>
</dbReference>
<feature type="domain" description="C3H1-type" evidence="14">
    <location>
        <begin position="413"/>
        <end position="441"/>
    </location>
</feature>
<dbReference type="Pfam" id="PF18386">
    <property type="entry name" value="ROQ_II"/>
    <property type="match status" value="1"/>
</dbReference>
<dbReference type="FunFam" id="1.20.120.1790:FF:000001">
    <property type="entry name" value="roquin-1 isoform X1"/>
    <property type="match status" value="1"/>
</dbReference>
<dbReference type="InterPro" id="IPR052249">
    <property type="entry name" value="Roquin_domain"/>
</dbReference>
<name>I3JUI0_ORENI</name>
<keyword evidence="10" id="KW-0694">RNA-binding</keyword>
<dbReference type="PROSITE" id="PS00518">
    <property type="entry name" value="ZF_RING_1"/>
    <property type="match status" value="1"/>
</dbReference>
<reference evidence="15" key="3">
    <citation type="submission" date="2025-09" db="UniProtKB">
        <authorList>
            <consortium name="Ensembl"/>
        </authorList>
    </citation>
    <scope>IDENTIFICATION</scope>
</reference>
<evidence type="ECO:0000259" key="14">
    <source>
        <dbReference type="PROSITE" id="PS50103"/>
    </source>
</evidence>
<accession>I3JUI0</accession>
<feature type="region of interest" description="Disordered" evidence="12">
    <location>
        <begin position="582"/>
        <end position="694"/>
    </location>
</feature>
<dbReference type="InterPro" id="IPR036855">
    <property type="entry name" value="Znf_CCCH_sf"/>
</dbReference>
<dbReference type="GO" id="GO:0008270">
    <property type="term" value="F:zinc ion binding"/>
    <property type="evidence" value="ECO:0007669"/>
    <property type="project" value="UniProtKB-KW"/>
</dbReference>
<protein>
    <recommendedName>
        <fullName evidence="4">RING-type E3 ubiquitin transferase</fullName>
        <ecNumber evidence="4">2.3.2.27</ecNumber>
    </recommendedName>
</protein>
<dbReference type="InterPro" id="IPR001841">
    <property type="entry name" value="Znf_RING"/>
</dbReference>
<dbReference type="Gene3D" id="1.20.120.1790">
    <property type="match status" value="1"/>
</dbReference>
<dbReference type="SUPFAM" id="SSF90229">
    <property type="entry name" value="CCCH zinc finger"/>
    <property type="match status" value="1"/>
</dbReference>
<evidence type="ECO:0000256" key="4">
    <source>
        <dbReference type="ARBA" id="ARBA00012483"/>
    </source>
</evidence>
<dbReference type="InterPro" id="IPR017907">
    <property type="entry name" value="Znf_RING_CS"/>
</dbReference>
<evidence type="ECO:0000256" key="7">
    <source>
        <dbReference type="ARBA" id="ARBA00022723"/>
    </source>
</evidence>
<keyword evidence="7 11" id="KW-0479">Metal-binding</keyword>
<dbReference type="PROSITE" id="PS50103">
    <property type="entry name" value="ZF_C3H1"/>
    <property type="match status" value="1"/>
</dbReference>
<dbReference type="InterPro" id="IPR000571">
    <property type="entry name" value="Znf_CCCH"/>
</dbReference>
<evidence type="ECO:0000256" key="5">
    <source>
        <dbReference type="ARBA" id="ARBA00022490"/>
    </source>
</evidence>
<feature type="compositionally biased region" description="Low complexity" evidence="12">
    <location>
        <begin position="594"/>
        <end position="603"/>
    </location>
</feature>
<dbReference type="PROSITE" id="PS50089">
    <property type="entry name" value="ZF_RING_2"/>
    <property type="match status" value="1"/>
</dbReference>
<reference evidence="15" key="2">
    <citation type="submission" date="2025-08" db="UniProtKB">
        <authorList>
            <consortium name="Ensembl"/>
        </authorList>
    </citation>
    <scope>IDENTIFICATION</scope>
</reference>
<dbReference type="FunFam" id="4.10.1000.10:FF:000004">
    <property type="entry name" value="roquin-1 isoform X2"/>
    <property type="match status" value="1"/>
</dbReference>
<dbReference type="PANTHER" id="PTHR13139:SF6">
    <property type="entry name" value="ROQUIN-1"/>
    <property type="match status" value="1"/>
</dbReference>
<evidence type="ECO:0000313" key="16">
    <source>
        <dbReference type="Proteomes" id="UP000005207"/>
    </source>
</evidence>
<evidence type="ECO:0000256" key="8">
    <source>
        <dbReference type="ARBA" id="ARBA00022771"/>
    </source>
</evidence>